<feature type="compositionally biased region" description="Polar residues" evidence="1">
    <location>
        <begin position="1"/>
        <end position="22"/>
    </location>
</feature>
<organism evidence="2 3">
    <name type="scientific">Glarea lozoyensis (strain ATCC 74030 / MF5533)</name>
    <dbReference type="NCBI Taxonomy" id="1104152"/>
    <lineage>
        <taxon>Eukaryota</taxon>
        <taxon>Fungi</taxon>
        <taxon>Dikarya</taxon>
        <taxon>Ascomycota</taxon>
        <taxon>Pezizomycotina</taxon>
        <taxon>Leotiomycetes</taxon>
        <taxon>Helotiales</taxon>
        <taxon>Helotiaceae</taxon>
        <taxon>Glarea</taxon>
    </lineage>
</organism>
<dbReference type="AlphaFoldDB" id="H0EW52"/>
<dbReference type="InParanoid" id="H0EW52"/>
<dbReference type="OrthoDB" id="4207369at2759"/>
<feature type="region of interest" description="Disordered" evidence="1">
    <location>
        <begin position="152"/>
        <end position="282"/>
    </location>
</feature>
<dbReference type="HOGENOM" id="CLU_664019_0_0_1"/>
<accession>H0EW52</accession>
<proteinExistence type="predicted"/>
<keyword evidence="3" id="KW-1185">Reference proteome</keyword>
<sequence>MVMASEVQTTTDSVQAETTSEVPSEIDQIPEIDQGYAQTNVTPPSEAVASSIHAGSPSPVRPALVHFEPTEDDSILSNDPFTEECQEDSTLPIDGSVEHGSEHDDDASEDMTENITVEVAVDTTQELKLGSYDEDDTDVLFNFLTRVKADKAAKADKEPIKRKRSLPHSPIRLSLGDEGVDELASPEIVQKDPFDVSLPSESPKKRRKTSKAPRNDEDGTEPQSFRRSGRTRLPVTKSMLPAPNFISIGRPNGDTTVNLKKDHDRELASLTRNNTRKNKGAALHPQALLLKQAGGKESPASRHKALKEVFDEKAHKKQGKKKKTVVWAEELTQFQSVEKKEIVAAAQGKSVEVAKVEIKLEPVKEPEMVKEAAAPVEEKKEAKKSSIPRVSMKSKIALGMAVNGTPARKMRKRL</sequence>
<dbReference type="EMBL" id="AGUE01000200">
    <property type="protein sequence ID" value="EHK97259.1"/>
    <property type="molecule type" value="Genomic_DNA"/>
</dbReference>
<feature type="compositionally biased region" description="Basic and acidic residues" evidence="1">
    <location>
        <begin position="368"/>
        <end position="384"/>
    </location>
</feature>
<reference evidence="2 3" key="1">
    <citation type="journal article" date="2012" name="Eukaryot. Cell">
        <title>Genome sequence of the fungus Glarea lozoyensis: the first genome sequence of a species from the Helotiaceae family.</title>
        <authorList>
            <person name="Youssar L."/>
            <person name="Gruening B.A."/>
            <person name="Erxleben A."/>
            <person name="Guenther S."/>
            <person name="Huettel W."/>
        </authorList>
    </citation>
    <scope>NUCLEOTIDE SEQUENCE [LARGE SCALE GENOMIC DNA]</scope>
    <source>
        <strain evidence="3">ATCC 74030 / MF5533</strain>
    </source>
</reference>
<dbReference type="Proteomes" id="UP000005446">
    <property type="component" value="Unassembled WGS sequence"/>
</dbReference>
<evidence type="ECO:0000313" key="2">
    <source>
        <dbReference type="EMBL" id="EHK97259.1"/>
    </source>
</evidence>
<protein>
    <submittedName>
        <fullName evidence="2">Uncharacterized protein</fullName>
    </submittedName>
</protein>
<evidence type="ECO:0000313" key="3">
    <source>
        <dbReference type="Proteomes" id="UP000005446"/>
    </source>
</evidence>
<feature type="region of interest" description="Disordered" evidence="1">
    <location>
        <begin position="1"/>
        <end position="110"/>
    </location>
</feature>
<name>H0EW52_GLAL7</name>
<evidence type="ECO:0000256" key="1">
    <source>
        <dbReference type="SAM" id="MobiDB-lite"/>
    </source>
</evidence>
<feature type="region of interest" description="Disordered" evidence="1">
    <location>
        <begin position="368"/>
        <end position="389"/>
    </location>
</feature>
<comment type="caution">
    <text evidence="2">The sequence shown here is derived from an EMBL/GenBank/DDBJ whole genome shotgun (WGS) entry which is preliminary data.</text>
</comment>
<gene>
    <name evidence="2" type="ORF">M7I_6989</name>
</gene>